<dbReference type="SUPFAM" id="SSF51905">
    <property type="entry name" value="FAD/NAD(P)-binding domain"/>
    <property type="match status" value="1"/>
</dbReference>
<evidence type="ECO:0000313" key="3">
    <source>
        <dbReference type="EMBL" id="QEX16150.1"/>
    </source>
</evidence>
<dbReference type="InterPro" id="IPR006076">
    <property type="entry name" value="FAD-dep_OxRdtase"/>
</dbReference>
<dbReference type="AlphaFoldDB" id="A0A5J6MIM7"/>
<dbReference type="EMBL" id="CP042906">
    <property type="protein sequence ID" value="QEX16150.1"/>
    <property type="molecule type" value="Genomic_DNA"/>
</dbReference>
<accession>A0A5J6MIM7</accession>
<dbReference type="Proteomes" id="UP000326202">
    <property type="component" value="Chromosome"/>
</dbReference>
<dbReference type="GO" id="GO:0016491">
    <property type="term" value="F:oxidoreductase activity"/>
    <property type="evidence" value="ECO:0007669"/>
    <property type="project" value="UniProtKB-KW"/>
</dbReference>
<organism evidence="3 4">
    <name type="scientific">Hypericibacter terrae</name>
    <dbReference type="NCBI Taxonomy" id="2602015"/>
    <lineage>
        <taxon>Bacteria</taxon>
        <taxon>Pseudomonadati</taxon>
        <taxon>Pseudomonadota</taxon>
        <taxon>Alphaproteobacteria</taxon>
        <taxon>Rhodospirillales</taxon>
        <taxon>Dongiaceae</taxon>
        <taxon>Hypericibacter</taxon>
    </lineage>
</organism>
<dbReference type="Gene3D" id="3.30.9.10">
    <property type="entry name" value="D-Amino Acid Oxidase, subunit A, domain 2"/>
    <property type="match status" value="1"/>
</dbReference>
<feature type="domain" description="FAD dependent oxidoreductase" evidence="2">
    <location>
        <begin position="35"/>
        <end position="387"/>
    </location>
</feature>
<dbReference type="Gene3D" id="3.50.50.60">
    <property type="entry name" value="FAD/NAD(P)-binding domain"/>
    <property type="match status" value="1"/>
</dbReference>
<evidence type="ECO:0000256" key="1">
    <source>
        <dbReference type="ARBA" id="ARBA00023002"/>
    </source>
</evidence>
<dbReference type="KEGG" id="htq:FRZ44_14420"/>
<dbReference type="Pfam" id="PF01266">
    <property type="entry name" value="DAO"/>
    <property type="match status" value="1"/>
</dbReference>
<proteinExistence type="predicted"/>
<name>A0A5J6MIM7_9PROT</name>
<keyword evidence="1" id="KW-0560">Oxidoreductase</keyword>
<dbReference type="InterPro" id="IPR036188">
    <property type="entry name" value="FAD/NAD-bd_sf"/>
</dbReference>
<dbReference type="PANTHER" id="PTHR13847:SF281">
    <property type="entry name" value="FAD DEPENDENT OXIDOREDUCTASE DOMAIN-CONTAINING PROTEIN"/>
    <property type="match status" value="1"/>
</dbReference>
<keyword evidence="4" id="KW-1185">Reference proteome</keyword>
<gene>
    <name evidence="3" type="ORF">FRZ44_14420</name>
</gene>
<dbReference type="RefSeq" id="WP_191908457.1">
    <property type="nucleotide sequence ID" value="NZ_CP042906.1"/>
</dbReference>
<protein>
    <submittedName>
        <fullName evidence="3">Oxidoreductase</fullName>
    </submittedName>
</protein>
<reference evidence="3 4" key="1">
    <citation type="submission" date="2019-08" db="EMBL/GenBank/DDBJ databases">
        <title>Hyperibacter terrae gen. nov., sp. nov. and Hyperibacter viscosus sp. nov., two new members in the family Rhodospirillaceae isolated from the rhizosphere of Hypericum perforatum.</title>
        <authorList>
            <person name="Noviana Z."/>
        </authorList>
    </citation>
    <scope>NUCLEOTIDE SEQUENCE [LARGE SCALE GENOMIC DNA]</scope>
    <source>
        <strain evidence="3 4">R5913</strain>
    </source>
</reference>
<dbReference type="PANTHER" id="PTHR13847">
    <property type="entry name" value="SARCOSINE DEHYDROGENASE-RELATED"/>
    <property type="match status" value="1"/>
</dbReference>
<evidence type="ECO:0000259" key="2">
    <source>
        <dbReference type="Pfam" id="PF01266"/>
    </source>
</evidence>
<sequence length="432" mass="47841">MNPDIFAPDFKAEPYWWEAAPRPQPGPKPLPVKCDVAVVGSGYTGLTAALNLARAGRHVVVLEAEATGAGASSRNAGFVGRALVPDFADLIDSVGLDRAKTLYGEVWAAYDQVYRVVAEEKIDCQLERCGRFIPVFSQRQYDSFGRKLEIQRRHLGEEFEMVPKSRQHLHLGTDLYQGGSYGPDRGAIHPALYHQGLLASARAAGVAIHDLTVVTSLDFWPDKVTLQTTRGGIAARDVVIATNGYTGALTPALRRRVVPFHGFMIATEPLAPERLARILPNPRIVEDYRMNIDFLRLSPDRSRLLFGGRTGGPARDLKAKAAVLHRRLVRLFPDLAGTRISHAWTGRCAASFDVLPHIGRKDRVHYALGYNYMGIPMGSWLGLKLARRILGAADAATAFDDLPFPTRFYHRGEAWFVPLAMAWFDLKDRLAH</sequence>
<dbReference type="GO" id="GO:0005737">
    <property type="term" value="C:cytoplasm"/>
    <property type="evidence" value="ECO:0007669"/>
    <property type="project" value="TreeGrafter"/>
</dbReference>
<evidence type="ECO:0000313" key="4">
    <source>
        <dbReference type="Proteomes" id="UP000326202"/>
    </source>
</evidence>